<accession>A0AAD6XIQ9</accession>
<reference evidence="1" key="1">
    <citation type="submission" date="2023-03" db="EMBL/GenBank/DDBJ databases">
        <title>Massive genome expansion in bonnet fungi (Mycena s.s.) driven by repeated elements and novel gene families across ecological guilds.</title>
        <authorList>
            <consortium name="Lawrence Berkeley National Laboratory"/>
            <person name="Harder C.B."/>
            <person name="Miyauchi S."/>
            <person name="Viragh M."/>
            <person name="Kuo A."/>
            <person name="Thoen E."/>
            <person name="Andreopoulos B."/>
            <person name="Lu D."/>
            <person name="Skrede I."/>
            <person name="Drula E."/>
            <person name="Henrissat B."/>
            <person name="Morin E."/>
            <person name="Kohler A."/>
            <person name="Barry K."/>
            <person name="LaButti K."/>
            <person name="Morin E."/>
            <person name="Salamov A."/>
            <person name="Lipzen A."/>
            <person name="Mereny Z."/>
            <person name="Hegedus B."/>
            <person name="Baldrian P."/>
            <person name="Stursova M."/>
            <person name="Weitz H."/>
            <person name="Taylor A."/>
            <person name="Grigoriev I.V."/>
            <person name="Nagy L.G."/>
            <person name="Martin F."/>
            <person name="Kauserud H."/>
        </authorList>
    </citation>
    <scope>NUCLEOTIDE SEQUENCE</scope>
    <source>
        <strain evidence="1">CBHHK173m</strain>
    </source>
</reference>
<dbReference type="Proteomes" id="UP001222325">
    <property type="component" value="Unassembled WGS sequence"/>
</dbReference>
<organism evidence="1 2">
    <name type="scientific">Mycena belliarum</name>
    <dbReference type="NCBI Taxonomy" id="1033014"/>
    <lineage>
        <taxon>Eukaryota</taxon>
        <taxon>Fungi</taxon>
        <taxon>Dikarya</taxon>
        <taxon>Basidiomycota</taxon>
        <taxon>Agaricomycotina</taxon>
        <taxon>Agaricomycetes</taxon>
        <taxon>Agaricomycetidae</taxon>
        <taxon>Agaricales</taxon>
        <taxon>Marasmiineae</taxon>
        <taxon>Mycenaceae</taxon>
        <taxon>Mycena</taxon>
    </lineage>
</organism>
<comment type="caution">
    <text evidence="1">The sequence shown here is derived from an EMBL/GenBank/DDBJ whole genome shotgun (WGS) entry which is preliminary data.</text>
</comment>
<evidence type="ECO:0000313" key="2">
    <source>
        <dbReference type="Proteomes" id="UP001222325"/>
    </source>
</evidence>
<gene>
    <name evidence="1" type="ORF">B0H15DRAFT_955085</name>
</gene>
<name>A0AAD6XIQ9_9AGAR</name>
<evidence type="ECO:0000313" key="1">
    <source>
        <dbReference type="EMBL" id="KAJ7077389.1"/>
    </source>
</evidence>
<dbReference type="AlphaFoldDB" id="A0AAD6XIQ9"/>
<protein>
    <submittedName>
        <fullName evidence="1">Uncharacterized protein</fullName>
    </submittedName>
</protein>
<keyword evidence="2" id="KW-1185">Reference proteome</keyword>
<dbReference type="EMBL" id="JARJCN010000073">
    <property type="protein sequence ID" value="KAJ7077389.1"/>
    <property type="molecule type" value="Genomic_DNA"/>
</dbReference>
<proteinExistence type="predicted"/>
<sequence>MLGLRITGALTLLRARYGAQPALKFFESSRLSVLGGDDVFKLNMEPGKGALTFGYQVFISAMQKCSIMLQQLQIQSGVSNAAVRLIIGCVSYDNKTQRLKAQYDIKYPFWKYTTFAGDTAEIFARATLSFAFSSQLVLQHVEVAVSSNAELTLNVAGTQTCVEAGLVDE</sequence>